<proteinExistence type="predicted"/>
<evidence type="ECO:0000313" key="2">
    <source>
        <dbReference type="EMBL" id="CAK9323107.1"/>
    </source>
</evidence>
<dbReference type="EMBL" id="OZ021739">
    <property type="protein sequence ID" value="CAK9323107.1"/>
    <property type="molecule type" value="Genomic_DNA"/>
</dbReference>
<organism evidence="2 3">
    <name type="scientific">Citrullus colocynthis</name>
    <name type="common">colocynth</name>
    <dbReference type="NCBI Taxonomy" id="252529"/>
    <lineage>
        <taxon>Eukaryota</taxon>
        <taxon>Viridiplantae</taxon>
        <taxon>Streptophyta</taxon>
        <taxon>Embryophyta</taxon>
        <taxon>Tracheophyta</taxon>
        <taxon>Spermatophyta</taxon>
        <taxon>Magnoliopsida</taxon>
        <taxon>eudicotyledons</taxon>
        <taxon>Gunneridae</taxon>
        <taxon>Pentapetalae</taxon>
        <taxon>rosids</taxon>
        <taxon>fabids</taxon>
        <taxon>Cucurbitales</taxon>
        <taxon>Cucurbitaceae</taxon>
        <taxon>Benincaseae</taxon>
        <taxon>Citrullus</taxon>
    </lineage>
</organism>
<keyword evidence="3" id="KW-1185">Reference proteome</keyword>
<evidence type="ECO:0000313" key="3">
    <source>
        <dbReference type="Proteomes" id="UP001642487"/>
    </source>
</evidence>
<reference evidence="2 3" key="1">
    <citation type="submission" date="2024-03" db="EMBL/GenBank/DDBJ databases">
        <authorList>
            <person name="Gkanogiannis A."/>
            <person name="Becerra Lopez-Lavalle L."/>
        </authorList>
    </citation>
    <scope>NUCLEOTIDE SEQUENCE [LARGE SCALE GENOMIC DNA]</scope>
</reference>
<sequence>MLQRELWNIFLERKRKPRRRHTRQKKSQRGGGGAVVVGLEESRPGALASTLKQADDMAGQTFNDVGRMDDEEVPSKNHQGKISCCLVWTFGSLLYPPKPKLRVGPKRLSNNSNITYRFGGVLSLGFHQ</sequence>
<dbReference type="Proteomes" id="UP001642487">
    <property type="component" value="Chromosome 5"/>
</dbReference>
<accession>A0ABP0YXE9</accession>
<gene>
    <name evidence="2" type="ORF">CITCOLO1_LOCUS15278</name>
</gene>
<feature type="region of interest" description="Disordered" evidence="1">
    <location>
        <begin position="16"/>
        <end position="38"/>
    </location>
</feature>
<name>A0ABP0YXE9_9ROSI</name>
<protein>
    <submittedName>
        <fullName evidence="2">Uncharacterized protein</fullName>
    </submittedName>
</protein>
<evidence type="ECO:0000256" key="1">
    <source>
        <dbReference type="SAM" id="MobiDB-lite"/>
    </source>
</evidence>
<feature type="compositionally biased region" description="Basic residues" evidence="1">
    <location>
        <begin position="16"/>
        <end position="28"/>
    </location>
</feature>